<name>X1V9N2_9ZZZZ</name>
<protein>
    <submittedName>
        <fullName evidence="1">Uncharacterized protein</fullName>
    </submittedName>
</protein>
<gene>
    <name evidence="1" type="ORF">S12H4_45963</name>
</gene>
<sequence length="234" mass="26236">RRAPDVLPGTLPEMRTPDFWIDRADKPDEVILSPAGIQNMNEAYQNRMNDLPALENELGTSIERQLRSWTGLVAIPPDLTALSAGELTAAVQEMVQAQIRYLTRSDHGNTLAIAYSEGEKKNMEEELAFDRIGESEGIRYGITVQDSRIRIIPTQRPEYVAMADNSRSRWDMFNHDIVPISSPLQILHNSASGSHLLVLCDRGYGWVRSENIALEGQERIAECIPDEDFIVCTG</sequence>
<proteinExistence type="predicted"/>
<dbReference type="AlphaFoldDB" id="X1V9N2"/>
<organism evidence="1">
    <name type="scientific">marine sediment metagenome</name>
    <dbReference type="NCBI Taxonomy" id="412755"/>
    <lineage>
        <taxon>unclassified sequences</taxon>
        <taxon>metagenomes</taxon>
        <taxon>ecological metagenomes</taxon>
    </lineage>
</organism>
<reference evidence="1" key="1">
    <citation type="journal article" date="2014" name="Front. Microbiol.">
        <title>High frequency of phylogenetically diverse reductive dehalogenase-homologous genes in deep subseafloor sedimentary metagenomes.</title>
        <authorList>
            <person name="Kawai M."/>
            <person name="Futagami T."/>
            <person name="Toyoda A."/>
            <person name="Takaki Y."/>
            <person name="Nishi S."/>
            <person name="Hori S."/>
            <person name="Arai W."/>
            <person name="Tsubouchi T."/>
            <person name="Morono Y."/>
            <person name="Uchiyama I."/>
            <person name="Ito T."/>
            <person name="Fujiyama A."/>
            <person name="Inagaki F."/>
            <person name="Takami H."/>
        </authorList>
    </citation>
    <scope>NUCLEOTIDE SEQUENCE</scope>
    <source>
        <strain evidence="1">Expedition CK06-06</strain>
    </source>
</reference>
<accession>X1V9N2</accession>
<comment type="caution">
    <text evidence="1">The sequence shown here is derived from an EMBL/GenBank/DDBJ whole genome shotgun (WGS) entry which is preliminary data.</text>
</comment>
<feature type="non-terminal residue" evidence="1">
    <location>
        <position position="1"/>
    </location>
</feature>
<evidence type="ECO:0000313" key="1">
    <source>
        <dbReference type="EMBL" id="GAJ13322.1"/>
    </source>
</evidence>
<dbReference type="EMBL" id="BARW01028473">
    <property type="protein sequence ID" value="GAJ13322.1"/>
    <property type="molecule type" value="Genomic_DNA"/>
</dbReference>